<keyword evidence="8 11" id="KW-1133">Transmembrane helix</keyword>
<feature type="transmembrane region" description="Helical" evidence="11">
    <location>
        <begin position="1710"/>
        <end position="1729"/>
    </location>
</feature>
<reference evidence="13" key="1">
    <citation type="journal article" date="2023" name="G3 (Bethesda)">
        <title>A reference genome for the long-term kleptoplast-retaining sea slug Elysia crispata morphotype clarki.</title>
        <authorList>
            <person name="Eastman K.E."/>
            <person name="Pendleton A.L."/>
            <person name="Shaikh M.A."/>
            <person name="Suttiyut T."/>
            <person name="Ogas R."/>
            <person name="Tomko P."/>
            <person name="Gavelis G."/>
            <person name="Widhalm J.R."/>
            <person name="Wisecaver J.H."/>
        </authorList>
    </citation>
    <scope>NUCLEOTIDE SEQUENCE</scope>
    <source>
        <strain evidence="13">ECLA1</strain>
    </source>
</reference>
<dbReference type="EMBL" id="JAWDGP010002498">
    <property type="protein sequence ID" value="KAK3782498.1"/>
    <property type="molecule type" value="Genomic_DNA"/>
</dbReference>
<dbReference type="InterPro" id="IPR027417">
    <property type="entry name" value="P-loop_NTPase"/>
</dbReference>
<dbReference type="InterPro" id="IPR013525">
    <property type="entry name" value="ABC2_TM"/>
</dbReference>
<dbReference type="CDD" id="cd03263">
    <property type="entry name" value="ABC_subfamily_A"/>
    <property type="match status" value="2"/>
</dbReference>
<accession>A0AAE1A728</accession>
<feature type="transmembrane region" description="Helical" evidence="11">
    <location>
        <begin position="653"/>
        <end position="679"/>
    </location>
</feature>
<dbReference type="Pfam" id="PF23321">
    <property type="entry name" value="R1_ABCA1"/>
    <property type="match status" value="1"/>
</dbReference>
<dbReference type="PANTHER" id="PTHR19229:SF36">
    <property type="entry name" value="ATP-BINDING CASSETTE SUB-FAMILY A MEMBER 2"/>
    <property type="match status" value="1"/>
</dbReference>
<dbReference type="InterPro" id="IPR003593">
    <property type="entry name" value="AAA+_ATPase"/>
</dbReference>
<comment type="subcellular location">
    <subcellularLocation>
        <location evidence="1">Membrane</location>
        <topology evidence="1">Multi-pass membrane protein</topology>
    </subcellularLocation>
</comment>
<evidence type="ECO:0000256" key="4">
    <source>
        <dbReference type="ARBA" id="ARBA00022692"/>
    </source>
</evidence>
<dbReference type="InterPro" id="IPR003439">
    <property type="entry name" value="ABC_transporter-like_ATP-bd"/>
</dbReference>
<feature type="transmembrane region" description="Helical" evidence="11">
    <location>
        <begin position="700"/>
        <end position="724"/>
    </location>
</feature>
<feature type="domain" description="ABC transporter" evidence="12">
    <location>
        <begin position="928"/>
        <end position="1159"/>
    </location>
</feature>
<feature type="compositionally biased region" description="Polar residues" evidence="10">
    <location>
        <begin position="1288"/>
        <end position="1307"/>
    </location>
</feature>
<dbReference type="Pfam" id="PF00005">
    <property type="entry name" value="ABC_tran"/>
    <property type="match status" value="2"/>
</dbReference>
<evidence type="ECO:0000256" key="7">
    <source>
        <dbReference type="ARBA" id="ARBA00022840"/>
    </source>
</evidence>
<dbReference type="SUPFAM" id="SSF52540">
    <property type="entry name" value="P-loop containing nucleoside triphosphate hydrolases"/>
    <property type="match status" value="2"/>
</dbReference>
<dbReference type="SMART" id="SM00382">
    <property type="entry name" value="AAA"/>
    <property type="match status" value="2"/>
</dbReference>
<dbReference type="PANTHER" id="PTHR19229">
    <property type="entry name" value="ATP-BINDING CASSETTE TRANSPORTER SUBFAMILY A ABCA"/>
    <property type="match status" value="1"/>
</dbReference>
<evidence type="ECO:0000313" key="14">
    <source>
        <dbReference type="Proteomes" id="UP001283361"/>
    </source>
</evidence>
<keyword evidence="5" id="KW-0677">Repeat</keyword>
<evidence type="ECO:0000256" key="9">
    <source>
        <dbReference type="ARBA" id="ARBA00023136"/>
    </source>
</evidence>
<dbReference type="Pfam" id="PF12698">
    <property type="entry name" value="ABC2_membrane_3"/>
    <property type="match status" value="2"/>
</dbReference>
<dbReference type="FunFam" id="3.40.50.300:FF:000298">
    <property type="entry name" value="ATP-binding cassette sub-family A member 12"/>
    <property type="match status" value="1"/>
</dbReference>
<dbReference type="GO" id="GO:0005524">
    <property type="term" value="F:ATP binding"/>
    <property type="evidence" value="ECO:0007669"/>
    <property type="project" value="UniProtKB-KW"/>
</dbReference>
<feature type="transmembrane region" description="Helical" evidence="11">
    <location>
        <begin position="1342"/>
        <end position="1364"/>
    </location>
</feature>
<feature type="region of interest" description="Disordered" evidence="10">
    <location>
        <begin position="1273"/>
        <end position="1310"/>
    </location>
</feature>
<dbReference type="PROSITE" id="PS00211">
    <property type="entry name" value="ABC_TRANSPORTER_1"/>
    <property type="match status" value="2"/>
</dbReference>
<evidence type="ECO:0000256" key="6">
    <source>
        <dbReference type="ARBA" id="ARBA00022741"/>
    </source>
</evidence>
<dbReference type="InterPro" id="IPR056264">
    <property type="entry name" value="R2_ABCA1-4-like"/>
</dbReference>
<feature type="region of interest" description="Disordered" evidence="10">
    <location>
        <begin position="1161"/>
        <end position="1192"/>
    </location>
</feature>
<evidence type="ECO:0000259" key="12">
    <source>
        <dbReference type="PROSITE" id="PS50893"/>
    </source>
</evidence>
<keyword evidence="7" id="KW-0067">ATP-binding</keyword>
<dbReference type="Proteomes" id="UP001283361">
    <property type="component" value="Unassembled WGS sequence"/>
</dbReference>
<evidence type="ECO:0000256" key="5">
    <source>
        <dbReference type="ARBA" id="ARBA00022737"/>
    </source>
</evidence>
<keyword evidence="14" id="KW-1185">Reference proteome</keyword>
<organism evidence="13 14">
    <name type="scientific">Elysia crispata</name>
    <name type="common">lettuce slug</name>
    <dbReference type="NCBI Taxonomy" id="231223"/>
    <lineage>
        <taxon>Eukaryota</taxon>
        <taxon>Metazoa</taxon>
        <taxon>Spiralia</taxon>
        <taxon>Lophotrochozoa</taxon>
        <taxon>Mollusca</taxon>
        <taxon>Gastropoda</taxon>
        <taxon>Heterobranchia</taxon>
        <taxon>Euthyneura</taxon>
        <taxon>Panpulmonata</taxon>
        <taxon>Sacoglossa</taxon>
        <taxon>Placobranchoidea</taxon>
        <taxon>Plakobranchidae</taxon>
        <taxon>Elysia</taxon>
    </lineage>
</organism>
<evidence type="ECO:0000256" key="11">
    <source>
        <dbReference type="SAM" id="Phobius"/>
    </source>
</evidence>
<dbReference type="GO" id="GO:0016020">
    <property type="term" value="C:membrane"/>
    <property type="evidence" value="ECO:0007669"/>
    <property type="project" value="UniProtKB-SubCell"/>
</dbReference>
<feature type="transmembrane region" description="Helical" evidence="11">
    <location>
        <begin position="1671"/>
        <end position="1698"/>
    </location>
</feature>
<gene>
    <name evidence="13" type="ORF">RRG08_061728</name>
</gene>
<dbReference type="InterPro" id="IPR026082">
    <property type="entry name" value="ABCA"/>
</dbReference>
<dbReference type="GO" id="GO:0140359">
    <property type="term" value="F:ABC-type transporter activity"/>
    <property type="evidence" value="ECO:0007669"/>
    <property type="project" value="InterPro"/>
</dbReference>
<feature type="transmembrane region" description="Helical" evidence="11">
    <location>
        <begin position="1626"/>
        <end position="1651"/>
    </location>
</feature>
<keyword evidence="3" id="KW-0813">Transport</keyword>
<feature type="compositionally biased region" description="Polar residues" evidence="10">
    <location>
        <begin position="1173"/>
        <end position="1192"/>
    </location>
</feature>
<sequence>MLNYDSSFSTGRGSPKLHFIGGKWRKVGEKEYTAWLYRLSSGAMLNILRWFSQKPCVFGQPLFSVLPYNSLIPSLSFLPYSSSELHVPLSFSEYSICISFMQFELFYSKCQRDTSGYIFIYSTDAYTDAHKIEHKSMVFLNQLKVLLWKNITRRWRNPILCAAELVWPLTVFILLVAIKWNSFSTEHYQECSFPPRALPSAGTVAFLTSYVCDFNNPCDQDATLNDVPGKITNFNDSLISSFMGKLHNWMDGASSFTLADMYNETFDVLFDLESSPQIDSRTRTMTRSEVDEKSQIRFRNSTETLNQFIGEVDYGLKSINKTISPFLANLLNEDGIAITNKLSDALCGKRRNVLDEHRKGKGVSDVISWMVDIIASEGKSPPENTNNTGLDSKCATLFERFERDTYSRLLWRQMKPMLLGHINFSPDNAATRKIIGEAARTFQVVDDVFTLVSDVKFVVRRLMSMHTGAKITQELAIIRCRQVFNNTSLCDNVQDLLKTVDDSYDFLTFAYNVIAKVENYANCFRVRKFIGQASVEALMENIEEQRKRDRFWAAIIFDNIMNDTEEIPKLVKYTIRLDPNRGKQTNILRDWIWTFNDKAGAKESQELVFGFSFIQDMIDHAIIRLHTNVSHEPGVYLQPFPYPHFVTDRYFEFLYFALPLFMVVSWTFSVSMIVSGIVSEKENRLKETLKIMGLGNGVNWLAWFINSLLSMMLSAAALCILLKVGQILTYSDPSLVFVFLVAFITCSISLAFFVTVFFDKSSLATVWAGLIFIATYLPDIAITLRQRDKDMVLAWKIASCISPTLAMTQGLKLIGNFEVQNIGAHWHNILDSPALDGRFSLLISIAMMLLDSFVLLILTIYIDYVFPGKYGIASPWNFFLQKSFWTGGETLVEIRKKLSVYDRHSSLTHYYGRHASYEPHKIKMIAGVAVRNLTKLYKGADRPAIEKLSLNFYEGQITSFLGHNGAGKTTTLSILTGLLAPTNGTAFINNFDIRTDIEKIRHSVGWCPQYNVLIDYLTVEEHVWLFGQLRRREGGDKMLKTEELLRDVGLWDKRNCKTKDLSGGMKRKLCVALAFVGGSTTVILDEPTAGVDPYSRRAIWEMLLKFKTGHTIILSTHHMDEADFLGDRIAIISNGKLRAVGSSLFLKDRFGSGYYLTLQKKEGSEKPGKPTPISCSDKNQHQSNNEAITTNQTDPTIGVDIVDFVQGYVKSAIVVENNDHQTRIRVPDDTDHGTELVHLLNAVEKSKDNLGIASYGISDTNLEEVFLKIVKPNLEPSNDPEDQRTKAITDSTSLHSEGSTSNLSISIESCGPTKSEKTRLLLSKMFALFAKRFHNFKRSFRALATQILVPVLFVCLSSVVSFIIPSSSEMPPLELQPWHLEVDNQPLLTFYSNDNKDNPLSKHLEKCLLHHPHYGTRCMDKNVYFIRGKPCLSSEKNEIDELNNNFDRDFIVNKRESSTKSSCSDKNLLNGKLSTNDNLYDLTGQNLTKWLITTESQYRMIRYGGFTFGAVNELGLISASDISSTVNLLMAALDVGAALPAEEERVRHNLEYVLQFVYTKDNIKVWVNNHGLHAGTSYVNGANNLLLRALLPDNETLDQYGIVTTSYPLKRSKESAVRNISKTYSIVYLTSAICILFAFSFVTAGFVVFLVDENTSNSKHLQILCGIRPVLYWIVNWMWDMINFAVSVVLCIFILYVFDKEEFVSAKNLPFFSTLLILFGWSVTPLMYLLSRFFKDPSSSFVILSGVNLFLGIISTLGNYIPSMMHLRNGSGRMEFDETMNQVLSVLPHFCLTKGILDLSLLQAEADLVEAFGDSMKHNLMDWNQSGQSLFKMFILGLSLNTLVLVIEEPWCLSLINRVRRRSDSNVSSKALLEEDVDLKKERQRVSSGQAAFDMLRLENLTKVHFGCSVPAVDRLCVGVPHTQCFGLLGVNGAGKSTTFKMLTGNLSVTSGDAFIAGHSISSSISQVRQLIGYCPQFDALNPFLTGREHLEFYAVARGVESAKIKLVVFQAIKTLGLTAYANKVVQSYSGGNKRKLSIAIALIGSPPVIFLDEPTAGMDPIARRFLWNCINKVVKSGRTVILTSHNMEECEALCNRLAIMVNGRFQSLGSLQHHKNRFGSGYTITMRVGGMNPDLSHIRQFIYSSLPSATLVEQYYNMLQYQLGLENLSLSKLFWTMERAKDLCGVEDYSVSETTLEQVFINFAKYQRNPNEISAHWKSMTGEEKEVTEELATPKQCSKSIQNHDDDNIISLNMFEDCHDEEADNIKVSVRL</sequence>
<dbReference type="Gene3D" id="3.40.50.300">
    <property type="entry name" value="P-loop containing nucleotide triphosphate hydrolases"/>
    <property type="match status" value="2"/>
</dbReference>
<evidence type="ECO:0000256" key="10">
    <source>
        <dbReference type="SAM" id="MobiDB-lite"/>
    </source>
</evidence>
<dbReference type="FunFam" id="3.40.50.300:FF:000327">
    <property type="entry name" value="ATP-binding cassette sub-family A member 3"/>
    <property type="match status" value="1"/>
</dbReference>
<dbReference type="GO" id="GO:0016887">
    <property type="term" value="F:ATP hydrolysis activity"/>
    <property type="evidence" value="ECO:0007669"/>
    <property type="project" value="InterPro"/>
</dbReference>
<evidence type="ECO:0000313" key="13">
    <source>
        <dbReference type="EMBL" id="KAK3782498.1"/>
    </source>
</evidence>
<dbReference type="PROSITE" id="PS50893">
    <property type="entry name" value="ABC_TRANSPORTER_2"/>
    <property type="match status" value="2"/>
</dbReference>
<comment type="similarity">
    <text evidence="2">Belongs to the ABC transporter superfamily. ABCA family.</text>
</comment>
<keyword evidence="9 11" id="KW-0472">Membrane</keyword>
<name>A0AAE1A728_9GAST</name>
<proteinExistence type="inferred from homology"/>
<protein>
    <recommendedName>
        <fullName evidence="12">ABC transporter domain-containing protein</fullName>
    </recommendedName>
</protein>
<keyword evidence="6" id="KW-0547">Nucleotide-binding</keyword>
<feature type="transmembrane region" description="Helical" evidence="11">
    <location>
        <begin position="1741"/>
        <end position="1761"/>
    </location>
</feature>
<dbReference type="GO" id="GO:0005319">
    <property type="term" value="F:lipid transporter activity"/>
    <property type="evidence" value="ECO:0007669"/>
    <property type="project" value="TreeGrafter"/>
</dbReference>
<comment type="caution">
    <text evidence="13">The sequence shown here is derived from an EMBL/GenBank/DDBJ whole genome shotgun (WGS) entry which is preliminary data.</text>
</comment>
<dbReference type="InterPro" id="IPR017871">
    <property type="entry name" value="ABC_transporter-like_CS"/>
</dbReference>
<feature type="transmembrane region" description="Helical" evidence="11">
    <location>
        <begin position="765"/>
        <end position="784"/>
    </location>
</feature>
<evidence type="ECO:0000256" key="2">
    <source>
        <dbReference type="ARBA" id="ARBA00008869"/>
    </source>
</evidence>
<evidence type="ECO:0000256" key="3">
    <source>
        <dbReference type="ARBA" id="ARBA00022448"/>
    </source>
</evidence>
<feature type="transmembrane region" description="Helical" evidence="11">
    <location>
        <begin position="839"/>
        <end position="862"/>
    </location>
</feature>
<feature type="transmembrane region" description="Helical" evidence="11">
    <location>
        <begin position="736"/>
        <end position="758"/>
    </location>
</feature>
<evidence type="ECO:0000256" key="1">
    <source>
        <dbReference type="ARBA" id="ARBA00004141"/>
    </source>
</evidence>
<keyword evidence="4 11" id="KW-0812">Transmembrane</keyword>
<feature type="domain" description="ABC transporter" evidence="12">
    <location>
        <begin position="1896"/>
        <end position="2128"/>
    </location>
</feature>
<evidence type="ECO:0000256" key="8">
    <source>
        <dbReference type="ARBA" id="ARBA00022989"/>
    </source>
</evidence>